<accession>A0A1H9TG14</accession>
<evidence type="ECO:0000313" key="1">
    <source>
        <dbReference type="EMBL" id="SER95553.1"/>
    </source>
</evidence>
<proteinExistence type="predicted"/>
<evidence type="ECO:0000313" key="2">
    <source>
        <dbReference type="Proteomes" id="UP000199352"/>
    </source>
</evidence>
<reference evidence="2" key="1">
    <citation type="submission" date="2016-10" db="EMBL/GenBank/DDBJ databases">
        <authorList>
            <person name="Varghese N."/>
            <person name="Submissions S."/>
        </authorList>
    </citation>
    <scope>NUCLEOTIDE SEQUENCE [LARGE SCALE GENOMIC DNA]</scope>
    <source>
        <strain evidence="2">CGMCC 4.3525</strain>
    </source>
</reference>
<dbReference type="STRING" id="402600.SAMN05216188_11871"/>
<sequence length="72" mass="7814">MRRVAFAVQFLGAIVVVAVAIVVVAVMHVPDTVPDEPADLPLPDGNTRGDDLLTWAAEHPDRTHAPEYLEDL</sequence>
<keyword evidence="2" id="KW-1185">Reference proteome</keyword>
<dbReference type="AlphaFoldDB" id="A0A1H9TG14"/>
<dbReference type="EMBL" id="FOFR01000018">
    <property type="protein sequence ID" value="SER95553.1"/>
    <property type="molecule type" value="Genomic_DNA"/>
</dbReference>
<organism evidence="1 2">
    <name type="scientific">Lentzea xinjiangensis</name>
    <dbReference type="NCBI Taxonomy" id="402600"/>
    <lineage>
        <taxon>Bacteria</taxon>
        <taxon>Bacillati</taxon>
        <taxon>Actinomycetota</taxon>
        <taxon>Actinomycetes</taxon>
        <taxon>Pseudonocardiales</taxon>
        <taxon>Pseudonocardiaceae</taxon>
        <taxon>Lentzea</taxon>
    </lineage>
</organism>
<gene>
    <name evidence="1" type="ORF">SAMN05216188_11871</name>
</gene>
<dbReference type="Proteomes" id="UP000199352">
    <property type="component" value="Unassembled WGS sequence"/>
</dbReference>
<protein>
    <submittedName>
        <fullName evidence="1">Uncharacterized protein</fullName>
    </submittedName>
</protein>
<name>A0A1H9TG14_9PSEU</name>